<dbReference type="EMBL" id="BMMU01000006">
    <property type="protein sequence ID" value="GGJ28123.1"/>
    <property type="molecule type" value="Genomic_DNA"/>
</dbReference>
<dbReference type="RefSeq" id="WP_189147452.1">
    <property type="nucleotide sequence ID" value="NZ_BAABER010000007.1"/>
</dbReference>
<proteinExistence type="predicted"/>
<comment type="caution">
    <text evidence="1">The sequence shown here is derived from an EMBL/GenBank/DDBJ whole genome shotgun (WGS) entry which is preliminary data.</text>
</comment>
<sequence>MTTPSNPTAQPSHTLSLPVNQLLKGPIFRDQHERAWDALLHLSARVKDYVEVMGLRVVIDEVEGYAFLQSKPDAEDEVHDPRTRPPRLMPRRSLSYPVSLLVVLLRKRLAEFDAGADGTRLMITRDEIVEMIRTFLPAGTNEARLVDQIDGHINKVVDLQFLRRARGQEQLFEVQRIIKAFVDGQWLADFETNLAQYAASHTPQEKQQ</sequence>
<dbReference type="Pfam" id="PF13835">
    <property type="entry name" value="DUF4194"/>
    <property type="match status" value="1"/>
</dbReference>
<dbReference type="AlphaFoldDB" id="A0A917KT18"/>
<gene>
    <name evidence="1" type="ORF">GCM10012282_25930</name>
</gene>
<keyword evidence="2" id="KW-1185">Reference proteome</keyword>
<accession>A0A917KT18</accession>
<organism evidence="1 2">
    <name type="scientific">Streptomyces lacrimifluminis</name>
    <dbReference type="NCBI Taxonomy" id="1500077"/>
    <lineage>
        <taxon>Bacteria</taxon>
        <taxon>Bacillati</taxon>
        <taxon>Actinomycetota</taxon>
        <taxon>Actinomycetes</taxon>
        <taxon>Kitasatosporales</taxon>
        <taxon>Streptomycetaceae</taxon>
        <taxon>Streptomyces</taxon>
    </lineage>
</organism>
<reference evidence="1" key="1">
    <citation type="journal article" date="2014" name="Int. J. Syst. Evol. Microbiol.">
        <title>Complete genome sequence of Corynebacterium casei LMG S-19264T (=DSM 44701T), isolated from a smear-ripened cheese.</title>
        <authorList>
            <consortium name="US DOE Joint Genome Institute (JGI-PGF)"/>
            <person name="Walter F."/>
            <person name="Albersmeier A."/>
            <person name="Kalinowski J."/>
            <person name="Ruckert C."/>
        </authorList>
    </citation>
    <scope>NUCLEOTIDE SEQUENCE</scope>
    <source>
        <strain evidence="1">CGMCC 4.7272</strain>
    </source>
</reference>
<evidence type="ECO:0000313" key="1">
    <source>
        <dbReference type="EMBL" id="GGJ28123.1"/>
    </source>
</evidence>
<name>A0A917KT18_9ACTN</name>
<reference evidence="1" key="2">
    <citation type="submission" date="2020-09" db="EMBL/GenBank/DDBJ databases">
        <authorList>
            <person name="Sun Q."/>
            <person name="Zhou Y."/>
        </authorList>
    </citation>
    <scope>NUCLEOTIDE SEQUENCE</scope>
    <source>
        <strain evidence="1">CGMCC 4.7272</strain>
    </source>
</reference>
<evidence type="ECO:0000313" key="2">
    <source>
        <dbReference type="Proteomes" id="UP000625682"/>
    </source>
</evidence>
<protein>
    <recommendedName>
        <fullName evidence="3">DUF4194 domain-containing protein</fullName>
    </recommendedName>
</protein>
<evidence type="ECO:0008006" key="3">
    <source>
        <dbReference type="Google" id="ProtNLM"/>
    </source>
</evidence>
<dbReference type="Proteomes" id="UP000625682">
    <property type="component" value="Unassembled WGS sequence"/>
</dbReference>
<dbReference type="InterPro" id="IPR025449">
    <property type="entry name" value="JetB"/>
</dbReference>